<dbReference type="InterPro" id="IPR022382">
    <property type="entry name" value="Mycoplasma_peptidase_DUF31"/>
</dbReference>
<dbReference type="Proteomes" id="UP000009005">
    <property type="component" value="Chromosome"/>
</dbReference>
<feature type="domain" description="DUF31" evidence="2">
    <location>
        <begin position="83"/>
        <end position="476"/>
    </location>
</feature>
<dbReference type="RefSeq" id="WP_014849729.1">
    <property type="nucleotide sequence ID" value="NC_018149.1"/>
</dbReference>
<evidence type="ECO:0000313" key="3">
    <source>
        <dbReference type="EMBL" id="AFN65019.1"/>
    </source>
</evidence>
<gene>
    <name evidence="3" type="ordered locus">WEN_01100</name>
</gene>
<keyword evidence="4" id="KW-1185">Reference proteome</keyword>
<dbReference type="EMBL" id="CP003703">
    <property type="protein sequence ID" value="AFN65019.1"/>
    <property type="molecule type" value="Genomic_DNA"/>
</dbReference>
<organism evidence="3 4">
    <name type="scientific">Mycoplasma wenyonii (strain Massachusetts)</name>
    <name type="common">Eperythrozoon wenyonii</name>
    <dbReference type="NCBI Taxonomy" id="1197325"/>
    <lineage>
        <taxon>Bacteria</taxon>
        <taxon>Bacillati</taxon>
        <taxon>Mycoplasmatota</taxon>
        <taxon>Mollicutes</taxon>
        <taxon>Mycoplasmataceae</taxon>
        <taxon>Mycoplasma</taxon>
    </lineage>
</organism>
<proteinExistence type="predicted"/>
<dbReference type="PRINTS" id="PR00840">
    <property type="entry name" value="Y06768FAMILY"/>
</dbReference>
<name>I6YL74_MYCWM</name>
<dbReference type="STRING" id="1197325.WEN_01100"/>
<reference evidence="3 4" key="1">
    <citation type="journal article" date="2012" name="J. Bacteriol.">
        <title>Complete genome sequence of Mycoplasma wenyonii strain Massachusetts.</title>
        <authorList>
            <person name="Dos Santos A.P."/>
            <person name="Guimaraes A.M."/>
            <person name="do Nascimento N.C."/>
            <person name="Sanmiguel P.J."/>
            <person name="Messick J.B."/>
        </authorList>
    </citation>
    <scope>NUCLEOTIDE SEQUENCE [LARGE SCALE GENOMIC DNA]</scope>
    <source>
        <strain evidence="3 4">Massachusetts</strain>
    </source>
</reference>
<dbReference type="PATRIC" id="fig|1197325.3.peg.237"/>
<dbReference type="HOGENOM" id="CLU_026987_0_0_14"/>
<dbReference type="OrthoDB" id="393864at2"/>
<dbReference type="InterPro" id="IPR009003">
    <property type="entry name" value="Peptidase_S1_PA"/>
</dbReference>
<sequence>MAFLTSSVLNGLKVLLVLGVGLGGHQIYWKLAGNYVDDGFFYFADKMFLPNKDFLKKNKVYNSWSAISKSDEYLTRKDIANSYRNSYHVGFKANAKVRDKLNTLYYNGFGDRASVYKVIKDHTLKLGMPCSAGTGWLLDFEMPKDGKYPTKWFIATNLHVINMFRFKSNPYNVSLPIASEYLSNLRLASYGRYLNSCEDAILNNKSELQLYTEKDEYDRNIYPQDTTRVNSFRNSYSYWNLSERQTIYTTTISNPKLVYAAIDFLGPRYTVSGHKNSKESYFKDFGVMEVDFANEDQARIMTNGTYDKYYKTKVERQRPAVDFFAPELMSTYDAHELANSEDRYYIGGYPGSVSDNLSFNINAKLKLIQQNRWSHYDYYYPNYDTELTNSKLTYFKKVRGNDDLITYNLLNSRGQVIPGHADINKVDSITNDSKIMWNGKQLNGWGYNYLIDNTFLGRGASGSMVLNQHGELLGLYRMYNESFNFGFVEPLRASWVVDEKGKIILPGFDLLTGTENQAISYKSQLLRHNPNLNTYLKSKSWNLKS</sequence>
<dbReference type="InterPro" id="IPR022381">
    <property type="entry name" value="Uncharacterised_MG067"/>
</dbReference>
<protein>
    <submittedName>
        <fullName evidence="3">Prolipoprotein</fullName>
    </submittedName>
</protein>
<evidence type="ECO:0000259" key="2">
    <source>
        <dbReference type="Pfam" id="PF01732"/>
    </source>
</evidence>
<dbReference type="NCBIfam" id="NF045841">
    <property type="entry name" value="Ig_SerProt_MIP"/>
    <property type="match status" value="1"/>
</dbReference>
<dbReference type="SUPFAM" id="SSF50494">
    <property type="entry name" value="Trypsin-like serine proteases"/>
    <property type="match status" value="1"/>
</dbReference>
<keyword evidence="1" id="KW-0472">Membrane</keyword>
<dbReference type="AlphaFoldDB" id="I6YL74"/>
<keyword evidence="1" id="KW-1003">Cell membrane</keyword>
<dbReference type="Pfam" id="PF01732">
    <property type="entry name" value="Mycop_pep_DUF31"/>
    <property type="match status" value="1"/>
</dbReference>
<accession>I6YL74</accession>
<keyword evidence="3" id="KW-0449">Lipoprotein</keyword>
<evidence type="ECO:0000313" key="4">
    <source>
        <dbReference type="Proteomes" id="UP000009005"/>
    </source>
</evidence>
<dbReference type="KEGG" id="mwe:WEN_01100"/>
<evidence type="ECO:0000256" key="1">
    <source>
        <dbReference type="ARBA" id="ARBA00022475"/>
    </source>
</evidence>